<organism evidence="1">
    <name type="scientific">Lepeophtheirus salmonis</name>
    <name type="common">Salmon louse</name>
    <name type="synonym">Caligus salmonis</name>
    <dbReference type="NCBI Taxonomy" id="72036"/>
    <lineage>
        <taxon>Eukaryota</taxon>
        <taxon>Metazoa</taxon>
        <taxon>Ecdysozoa</taxon>
        <taxon>Arthropoda</taxon>
        <taxon>Crustacea</taxon>
        <taxon>Multicrustacea</taxon>
        <taxon>Hexanauplia</taxon>
        <taxon>Copepoda</taxon>
        <taxon>Siphonostomatoida</taxon>
        <taxon>Caligidae</taxon>
        <taxon>Lepeophtheirus</taxon>
    </lineage>
</organism>
<reference evidence="1" key="1">
    <citation type="submission" date="2014-05" db="EMBL/GenBank/DDBJ databases">
        <authorList>
            <person name="Chronopoulou M."/>
        </authorList>
    </citation>
    <scope>NUCLEOTIDE SEQUENCE</scope>
    <source>
        <tissue evidence="1">Whole organism</tissue>
    </source>
</reference>
<dbReference type="AlphaFoldDB" id="A0A0K2VBF0"/>
<evidence type="ECO:0000313" key="1">
    <source>
        <dbReference type="EMBL" id="CDW47507.1"/>
    </source>
</evidence>
<name>A0A0K2VBF0_LEPSM</name>
<dbReference type="EMBL" id="HACA01030146">
    <property type="protein sequence ID" value="CDW47507.1"/>
    <property type="molecule type" value="Transcribed_RNA"/>
</dbReference>
<proteinExistence type="predicted"/>
<protein>
    <submittedName>
        <fullName evidence="1">Uncharacterized protein</fullName>
    </submittedName>
</protein>
<sequence length="45" mass="5329">MIYKEHITYIILRYNLLTPLNPKTTMIVPPFRDKQAFSPSTKKGY</sequence>
<accession>A0A0K2VBF0</accession>